<accession>A0ACB7T4S8</accession>
<keyword evidence="2" id="KW-1185">Reference proteome</keyword>
<evidence type="ECO:0000313" key="2">
    <source>
        <dbReference type="Proteomes" id="UP000821845"/>
    </source>
</evidence>
<dbReference type="Proteomes" id="UP000821845">
    <property type="component" value="Chromosome 10"/>
</dbReference>
<proteinExistence type="predicted"/>
<reference evidence="1" key="1">
    <citation type="submission" date="2020-05" db="EMBL/GenBank/DDBJ databases">
        <title>Large-scale comparative analyses of tick genomes elucidate their genetic diversity and vector capacities.</title>
        <authorList>
            <person name="Jia N."/>
            <person name="Wang J."/>
            <person name="Shi W."/>
            <person name="Du L."/>
            <person name="Sun Y."/>
            <person name="Zhan W."/>
            <person name="Jiang J."/>
            <person name="Wang Q."/>
            <person name="Zhang B."/>
            <person name="Ji P."/>
            <person name="Sakyi L.B."/>
            <person name="Cui X."/>
            <person name="Yuan T."/>
            <person name="Jiang B."/>
            <person name="Yang W."/>
            <person name="Lam T.T.-Y."/>
            <person name="Chang Q."/>
            <person name="Ding S."/>
            <person name="Wang X."/>
            <person name="Zhu J."/>
            <person name="Ruan X."/>
            <person name="Zhao L."/>
            <person name="Wei J."/>
            <person name="Que T."/>
            <person name="Du C."/>
            <person name="Cheng J."/>
            <person name="Dai P."/>
            <person name="Han X."/>
            <person name="Huang E."/>
            <person name="Gao Y."/>
            <person name="Liu J."/>
            <person name="Shao H."/>
            <person name="Ye R."/>
            <person name="Li L."/>
            <person name="Wei W."/>
            <person name="Wang X."/>
            <person name="Wang C."/>
            <person name="Yang T."/>
            <person name="Huo Q."/>
            <person name="Li W."/>
            <person name="Guo W."/>
            <person name="Chen H."/>
            <person name="Zhou L."/>
            <person name="Ni X."/>
            <person name="Tian J."/>
            <person name="Zhou Y."/>
            <person name="Sheng Y."/>
            <person name="Liu T."/>
            <person name="Pan Y."/>
            <person name="Xia L."/>
            <person name="Li J."/>
            <person name="Zhao F."/>
            <person name="Cao W."/>
        </authorList>
    </citation>
    <scope>NUCLEOTIDE SEQUENCE</scope>
    <source>
        <strain evidence="1">Hyas-2018</strain>
    </source>
</reference>
<protein>
    <submittedName>
        <fullName evidence="1">Uncharacterized protein</fullName>
    </submittedName>
</protein>
<sequence>MPDLRSSWEIVFPLSGHRCTIAAAAFEEGRKDIGKCLGTLGFARGISPCRPATARRGIACQKRFNPHHLLDSVRRFRLCVSYIHMRCTVLAKTLHFALVACILRSLHPQWRIRTRACIARLPLSEPGRPLFSRLHLSREGNEVVASCPSSPTTADLPNVCGKEFAELDVVIYTDWANHYLERSRYKRYIQDLQSDITDGVLLADVIDAVAGVKVPDINRKPKTNDQMARFHHVLVHQRYSDATTDVTEI</sequence>
<dbReference type="EMBL" id="CM023490">
    <property type="protein sequence ID" value="KAH6942467.1"/>
    <property type="molecule type" value="Genomic_DNA"/>
</dbReference>
<name>A0ACB7T4S8_HYAAI</name>
<evidence type="ECO:0000313" key="1">
    <source>
        <dbReference type="EMBL" id="KAH6942467.1"/>
    </source>
</evidence>
<comment type="caution">
    <text evidence="1">The sequence shown here is derived from an EMBL/GenBank/DDBJ whole genome shotgun (WGS) entry which is preliminary data.</text>
</comment>
<organism evidence="1 2">
    <name type="scientific">Hyalomma asiaticum</name>
    <name type="common">Tick</name>
    <dbReference type="NCBI Taxonomy" id="266040"/>
    <lineage>
        <taxon>Eukaryota</taxon>
        <taxon>Metazoa</taxon>
        <taxon>Ecdysozoa</taxon>
        <taxon>Arthropoda</taxon>
        <taxon>Chelicerata</taxon>
        <taxon>Arachnida</taxon>
        <taxon>Acari</taxon>
        <taxon>Parasitiformes</taxon>
        <taxon>Ixodida</taxon>
        <taxon>Ixodoidea</taxon>
        <taxon>Ixodidae</taxon>
        <taxon>Hyalomminae</taxon>
        <taxon>Hyalomma</taxon>
    </lineage>
</organism>
<gene>
    <name evidence="1" type="ORF">HPB50_005897</name>
</gene>